<dbReference type="GO" id="GO:0016810">
    <property type="term" value="F:hydrolase activity, acting on carbon-nitrogen (but not peptide) bonds"/>
    <property type="evidence" value="ECO:0007669"/>
    <property type="project" value="InterPro"/>
</dbReference>
<organism evidence="2 3">
    <name type="scientific">Rubellicoccus peritrichatus</name>
    <dbReference type="NCBI Taxonomy" id="3080537"/>
    <lineage>
        <taxon>Bacteria</taxon>
        <taxon>Pseudomonadati</taxon>
        <taxon>Verrucomicrobiota</taxon>
        <taxon>Opitutia</taxon>
        <taxon>Puniceicoccales</taxon>
        <taxon>Cerasicoccaceae</taxon>
        <taxon>Rubellicoccus</taxon>
    </lineage>
</organism>
<protein>
    <submittedName>
        <fullName evidence="2">Polysaccharide deacetylase family protein</fullName>
    </submittedName>
</protein>
<dbReference type="AlphaFoldDB" id="A0AAQ3L986"/>
<sequence length="253" mass="28724">MQKENFSWPDGKKAAVSLTYDDALPVHRTLVADVLERNGLTGTFYAPIRSQDLITNPEAWRKVASKGHELGNHSIFHPCRDSERHKWLKECYDLKNYTADQLHNELEVANFALRLIDGKAVRSYGNTCCNTTIGKGANEESMDAVLTQLFPAARGTLNDTIFNPRETFNPMQIGHFSGDAKTFIQIKTDIEKAVEQGGWIVYMIHGVGEGTHSLYMEEDEHTQLIEWLAKNRNHIWTKPFADIANYVINDEMP</sequence>
<dbReference type="KEGG" id="puo:RZN69_01295"/>
<evidence type="ECO:0000313" key="3">
    <source>
        <dbReference type="Proteomes" id="UP001304300"/>
    </source>
</evidence>
<feature type="domain" description="NodB homology" evidence="1">
    <location>
        <begin position="14"/>
        <end position="253"/>
    </location>
</feature>
<keyword evidence="3" id="KW-1185">Reference proteome</keyword>
<proteinExistence type="predicted"/>
<gene>
    <name evidence="2" type="ORF">RZN69_01295</name>
</gene>
<name>A0AAQ3L986_9BACT</name>
<dbReference type="EMBL" id="CP136920">
    <property type="protein sequence ID" value="WOO41705.1"/>
    <property type="molecule type" value="Genomic_DNA"/>
</dbReference>
<evidence type="ECO:0000313" key="2">
    <source>
        <dbReference type="EMBL" id="WOO41705.1"/>
    </source>
</evidence>
<dbReference type="RefSeq" id="WP_317834189.1">
    <property type="nucleotide sequence ID" value="NZ_CP136920.1"/>
</dbReference>
<dbReference type="Gene3D" id="3.20.20.370">
    <property type="entry name" value="Glycoside hydrolase/deacetylase"/>
    <property type="match status" value="1"/>
</dbReference>
<dbReference type="GO" id="GO:0005975">
    <property type="term" value="P:carbohydrate metabolic process"/>
    <property type="evidence" value="ECO:0007669"/>
    <property type="project" value="InterPro"/>
</dbReference>
<dbReference type="PROSITE" id="PS51677">
    <property type="entry name" value="NODB"/>
    <property type="match status" value="1"/>
</dbReference>
<dbReference type="Proteomes" id="UP001304300">
    <property type="component" value="Chromosome"/>
</dbReference>
<dbReference type="SUPFAM" id="SSF88713">
    <property type="entry name" value="Glycoside hydrolase/deacetylase"/>
    <property type="match status" value="1"/>
</dbReference>
<accession>A0AAQ3L986</accession>
<dbReference type="InterPro" id="IPR002509">
    <property type="entry name" value="NODB_dom"/>
</dbReference>
<dbReference type="InterPro" id="IPR011330">
    <property type="entry name" value="Glyco_hydro/deAcase_b/a-brl"/>
</dbReference>
<reference evidence="2 3" key="1">
    <citation type="submission" date="2023-10" db="EMBL/GenBank/DDBJ databases">
        <title>Rubellicoccus peritrichatus gen. nov., sp. nov., isolated from an algae of coral reef tank.</title>
        <authorList>
            <person name="Luo J."/>
        </authorList>
    </citation>
    <scope>NUCLEOTIDE SEQUENCE [LARGE SCALE GENOMIC DNA]</scope>
    <source>
        <strain evidence="2 3">CR14</strain>
    </source>
</reference>
<evidence type="ECO:0000259" key="1">
    <source>
        <dbReference type="PROSITE" id="PS51677"/>
    </source>
</evidence>
<dbReference type="Pfam" id="PF01522">
    <property type="entry name" value="Polysacc_deac_1"/>
    <property type="match status" value="1"/>
</dbReference>